<feature type="region of interest" description="Disordered" evidence="2">
    <location>
        <begin position="303"/>
        <end position="326"/>
    </location>
</feature>
<dbReference type="PROSITE" id="PS51164">
    <property type="entry name" value="CBM1_2"/>
    <property type="match status" value="1"/>
</dbReference>
<dbReference type="PROSITE" id="PS51718">
    <property type="entry name" value="G_DYNAMIN_2"/>
    <property type="match status" value="1"/>
</dbReference>
<dbReference type="Pfam" id="PF02212">
    <property type="entry name" value="GED"/>
    <property type="match status" value="1"/>
</dbReference>
<dbReference type="InterPro" id="IPR035971">
    <property type="entry name" value="CBD_sf"/>
</dbReference>
<dbReference type="Gene3D" id="1.20.120.1240">
    <property type="entry name" value="Dynamin, middle domain"/>
    <property type="match status" value="1"/>
</dbReference>
<keyword evidence="1" id="KW-0732">Signal</keyword>
<dbReference type="InterPro" id="IPR000254">
    <property type="entry name" value="CBD"/>
</dbReference>
<feature type="compositionally biased region" description="Low complexity" evidence="2">
    <location>
        <begin position="724"/>
        <end position="761"/>
    </location>
</feature>
<accession>A0A5C3LNG4</accession>
<dbReference type="InterPro" id="IPR022812">
    <property type="entry name" value="Dynamin"/>
</dbReference>
<reference evidence="6 7" key="1">
    <citation type="journal article" date="2019" name="Nat. Ecol. Evol.">
        <title>Megaphylogeny resolves global patterns of mushroom evolution.</title>
        <authorList>
            <person name="Varga T."/>
            <person name="Krizsan K."/>
            <person name="Foldi C."/>
            <person name="Dima B."/>
            <person name="Sanchez-Garcia M."/>
            <person name="Sanchez-Ramirez S."/>
            <person name="Szollosi G.J."/>
            <person name="Szarkandi J.G."/>
            <person name="Papp V."/>
            <person name="Albert L."/>
            <person name="Andreopoulos W."/>
            <person name="Angelini C."/>
            <person name="Antonin V."/>
            <person name="Barry K.W."/>
            <person name="Bougher N.L."/>
            <person name="Buchanan P."/>
            <person name="Buyck B."/>
            <person name="Bense V."/>
            <person name="Catcheside P."/>
            <person name="Chovatia M."/>
            <person name="Cooper J."/>
            <person name="Damon W."/>
            <person name="Desjardin D."/>
            <person name="Finy P."/>
            <person name="Geml J."/>
            <person name="Haridas S."/>
            <person name="Hughes K."/>
            <person name="Justo A."/>
            <person name="Karasinski D."/>
            <person name="Kautmanova I."/>
            <person name="Kiss B."/>
            <person name="Kocsube S."/>
            <person name="Kotiranta H."/>
            <person name="LaButti K.M."/>
            <person name="Lechner B.E."/>
            <person name="Liimatainen K."/>
            <person name="Lipzen A."/>
            <person name="Lukacs Z."/>
            <person name="Mihaltcheva S."/>
            <person name="Morgado L.N."/>
            <person name="Niskanen T."/>
            <person name="Noordeloos M.E."/>
            <person name="Ohm R.A."/>
            <person name="Ortiz-Santana B."/>
            <person name="Ovrebo C."/>
            <person name="Racz N."/>
            <person name="Riley R."/>
            <person name="Savchenko A."/>
            <person name="Shiryaev A."/>
            <person name="Soop K."/>
            <person name="Spirin V."/>
            <person name="Szebenyi C."/>
            <person name="Tomsovsky M."/>
            <person name="Tulloss R.E."/>
            <person name="Uehling J."/>
            <person name="Grigoriev I.V."/>
            <person name="Vagvolgyi C."/>
            <person name="Papp T."/>
            <person name="Martin F.M."/>
            <person name="Miettinen O."/>
            <person name="Hibbett D.S."/>
            <person name="Nagy L.G."/>
        </authorList>
    </citation>
    <scope>NUCLEOTIDE SEQUENCE [LARGE SCALE GENOMIC DNA]</scope>
    <source>
        <strain evidence="6 7">CBS 166.37</strain>
    </source>
</reference>
<dbReference type="SUPFAM" id="SSF52540">
    <property type="entry name" value="P-loop containing nucleoside triphosphate hydrolases"/>
    <property type="match status" value="1"/>
</dbReference>
<dbReference type="GO" id="GO:0005737">
    <property type="term" value="C:cytoplasm"/>
    <property type="evidence" value="ECO:0007669"/>
    <property type="project" value="TreeGrafter"/>
</dbReference>
<dbReference type="InterPro" id="IPR020850">
    <property type="entry name" value="GED_dom"/>
</dbReference>
<evidence type="ECO:0000313" key="7">
    <source>
        <dbReference type="Proteomes" id="UP000308652"/>
    </source>
</evidence>
<dbReference type="InterPro" id="IPR003130">
    <property type="entry name" value="GED"/>
</dbReference>
<gene>
    <name evidence="6" type="ORF">BDQ12DRAFT_715805</name>
</gene>
<dbReference type="Pfam" id="PF00350">
    <property type="entry name" value="Dynamin_N"/>
    <property type="match status" value="1"/>
</dbReference>
<dbReference type="PRINTS" id="PR00195">
    <property type="entry name" value="DYNAMIN"/>
</dbReference>
<dbReference type="GO" id="GO:0005975">
    <property type="term" value="P:carbohydrate metabolic process"/>
    <property type="evidence" value="ECO:0007669"/>
    <property type="project" value="InterPro"/>
</dbReference>
<dbReference type="Gene3D" id="3.40.50.300">
    <property type="entry name" value="P-loop containing nucleotide triphosphate hydrolases"/>
    <property type="match status" value="1"/>
</dbReference>
<dbReference type="PANTHER" id="PTHR11566">
    <property type="entry name" value="DYNAMIN"/>
    <property type="match status" value="1"/>
</dbReference>
<dbReference type="InterPro" id="IPR045063">
    <property type="entry name" value="Dynamin_N"/>
</dbReference>
<dbReference type="GO" id="GO:0030248">
    <property type="term" value="F:cellulose binding"/>
    <property type="evidence" value="ECO:0007669"/>
    <property type="project" value="InterPro"/>
</dbReference>
<evidence type="ECO:0000313" key="6">
    <source>
        <dbReference type="EMBL" id="TFK33506.1"/>
    </source>
</evidence>
<dbReference type="Proteomes" id="UP000308652">
    <property type="component" value="Unassembled WGS sequence"/>
</dbReference>
<dbReference type="SUPFAM" id="SSF52266">
    <property type="entry name" value="SGNH hydrolase"/>
    <property type="match status" value="1"/>
</dbReference>
<dbReference type="GO" id="GO:0003924">
    <property type="term" value="F:GTPase activity"/>
    <property type="evidence" value="ECO:0007669"/>
    <property type="project" value="InterPro"/>
</dbReference>
<dbReference type="STRING" id="68775.A0A5C3LNG4"/>
<dbReference type="GO" id="GO:0005874">
    <property type="term" value="C:microtubule"/>
    <property type="evidence" value="ECO:0007669"/>
    <property type="project" value="TreeGrafter"/>
</dbReference>
<dbReference type="InterPro" id="IPR030381">
    <property type="entry name" value="G_DYNAMIN_dom"/>
</dbReference>
<name>A0A5C3LNG4_9AGAR</name>
<feature type="domain" description="CBM1" evidence="3">
    <location>
        <begin position="761"/>
        <end position="797"/>
    </location>
</feature>
<evidence type="ECO:0000259" key="5">
    <source>
        <dbReference type="PROSITE" id="PS51718"/>
    </source>
</evidence>
<dbReference type="InterPro" id="IPR027417">
    <property type="entry name" value="P-loop_NTPase"/>
</dbReference>
<dbReference type="Pfam" id="PF00734">
    <property type="entry name" value="CBM_1"/>
    <property type="match status" value="1"/>
</dbReference>
<protein>
    <recommendedName>
        <fullName evidence="8">P-loop containing nucleoside triphosphate hydrolase protein</fullName>
    </recommendedName>
</protein>
<dbReference type="PROSITE" id="PS51388">
    <property type="entry name" value="GED"/>
    <property type="match status" value="1"/>
</dbReference>
<dbReference type="GO" id="GO:0016020">
    <property type="term" value="C:membrane"/>
    <property type="evidence" value="ECO:0007669"/>
    <property type="project" value="TreeGrafter"/>
</dbReference>
<proteinExistence type="predicted"/>
<dbReference type="GO" id="GO:0005576">
    <property type="term" value="C:extracellular region"/>
    <property type="evidence" value="ECO:0007669"/>
    <property type="project" value="InterPro"/>
</dbReference>
<dbReference type="SUPFAM" id="SSF57180">
    <property type="entry name" value="Cellulose-binding domain"/>
    <property type="match status" value="1"/>
</dbReference>
<feature type="domain" description="GED" evidence="4">
    <location>
        <begin position="459"/>
        <end position="555"/>
    </location>
</feature>
<dbReference type="Pfam" id="PF01031">
    <property type="entry name" value="Dynamin_M"/>
    <property type="match status" value="1"/>
</dbReference>
<organism evidence="6 7">
    <name type="scientific">Crucibulum laeve</name>
    <dbReference type="NCBI Taxonomy" id="68775"/>
    <lineage>
        <taxon>Eukaryota</taxon>
        <taxon>Fungi</taxon>
        <taxon>Dikarya</taxon>
        <taxon>Basidiomycota</taxon>
        <taxon>Agaricomycotina</taxon>
        <taxon>Agaricomycetes</taxon>
        <taxon>Agaricomycetidae</taxon>
        <taxon>Agaricales</taxon>
        <taxon>Agaricineae</taxon>
        <taxon>Nidulariaceae</taxon>
        <taxon>Crucibulum</taxon>
    </lineage>
</organism>
<dbReference type="PROSITE" id="PS00562">
    <property type="entry name" value="CBM1_1"/>
    <property type="match status" value="1"/>
</dbReference>
<evidence type="ECO:0008006" key="8">
    <source>
        <dbReference type="Google" id="ProtNLM"/>
    </source>
</evidence>
<sequence>MSQIKTFGQMAVTARLLGGDADLQTDLSFCDLPGLIASVSREGKESDIKLVESLVTSYILKPSCIILLTVACETDFENQGAHRLAKQCDPDGKRTIGVLTKPDRIPTGEESSWLPFIHNEKESLENNWYCVKQPGSSDIKQGITWAQARSREDEFFSMTPPWSELDGIYQKYLRTSNLVDRLSSILSDLISKRLPEIQKELEKSIHQARTAFNQLPKEPSKQPMNEIFNLLHTFVNDLAVHVEGIPDHDGLIQHIKPAQQKFRVAIRATAPNFMPFEKNYAGKKKLPLAEFLENEEELGLLESEDEGNSLQGVPTKTKRGIGMPHSRKNDTRAIYVDDIMERAHQARTRELPGNFPFIVQKTYINQFLSRWRSPALALCKTIHAKIAEHVKTLTKKHFGSFGQGGLEQRVKTSSSHFSKAVVNRTGIAKVLAGLTELGMPAIKPEDLPKLLPSDPMEPALVIMADVRAYFQIAYKCFTDNVPLAVNHELVIGAERGVLKLLYGGLGINGPNGLRICKDLAQESPQNANRREELMKKLERLNVANSIHRSYRRIQTTDEMLWKGQGVDTPAEREMIQKVNAKHGHLHFYGFRPRLPMFRNLSILRIYFINSFTDADYQAGVKYVMVFEGVNDIGTTNSDAASQQQVGDQLIVAFQQIVRDAKAAGLKVFAATITLLGSGYTAIVGNPSNPSQLAQQHDSGNGLHPNVTGYQAIANQFPLDLLTGSAPPSSTTSSSPPTSTTSSAPPVTTTTSTPPATTSPTAQATHYAQCGGKGYTGPTVCQSPWTCKVSNKYYSQCL</sequence>
<evidence type="ECO:0000259" key="4">
    <source>
        <dbReference type="PROSITE" id="PS51388"/>
    </source>
</evidence>
<feature type="domain" description="Dynamin-type G" evidence="5">
    <location>
        <begin position="1"/>
        <end position="195"/>
    </location>
</feature>
<evidence type="ECO:0000259" key="3">
    <source>
        <dbReference type="PROSITE" id="PS51164"/>
    </source>
</evidence>
<dbReference type="SMART" id="SM00236">
    <property type="entry name" value="fCBD"/>
    <property type="match status" value="1"/>
</dbReference>
<dbReference type="InterPro" id="IPR000375">
    <property type="entry name" value="Dynamin_stalk"/>
</dbReference>
<evidence type="ECO:0000256" key="2">
    <source>
        <dbReference type="SAM" id="MobiDB-lite"/>
    </source>
</evidence>
<dbReference type="GO" id="GO:0008017">
    <property type="term" value="F:microtubule binding"/>
    <property type="evidence" value="ECO:0007669"/>
    <property type="project" value="TreeGrafter"/>
</dbReference>
<keyword evidence="7" id="KW-1185">Reference proteome</keyword>
<dbReference type="EMBL" id="ML213647">
    <property type="protein sequence ID" value="TFK33506.1"/>
    <property type="molecule type" value="Genomic_DNA"/>
</dbReference>
<dbReference type="OrthoDB" id="5061070at2759"/>
<feature type="region of interest" description="Disordered" evidence="2">
    <location>
        <begin position="720"/>
        <end position="761"/>
    </location>
</feature>
<dbReference type="GO" id="GO:0005525">
    <property type="term" value="F:GTP binding"/>
    <property type="evidence" value="ECO:0007669"/>
    <property type="project" value="InterPro"/>
</dbReference>
<evidence type="ECO:0000256" key="1">
    <source>
        <dbReference type="ARBA" id="ARBA00022729"/>
    </source>
</evidence>
<dbReference type="AlphaFoldDB" id="A0A5C3LNG4"/>